<gene>
    <name evidence="2" type="ORF">OPV22_032196</name>
</gene>
<proteinExistence type="predicted"/>
<evidence type="ECO:0000313" key="3">
    <source>
        <dbReference type="Proteomes" id="UP001222027"/>
    </source>
</evidence>
<reference evidence="2 3" key="1">
    <citation type="submission" date="2022-12" db="EMBL/GenBank/DDBJ databases">
        <title>Chromosome-scale assembly of the Ensete ventricosum genome.</title>
        <authorList>
            <person name="Dussert Y."/>
            <person name="Stocks J."/>
            <person name="Wendawek A."/>
            <person name="Woldeyes F."/>
            <person name="Nichols R.A."/>
            <person name="Borrell J.S."/>
        </authorList>
    </citation>
    <scope>NUCLEOTIDE SEQUENCE [LARGE SCALE GENOMIC DNA]</scope>
    <source>
        <strain evidence="3">cv. Maze</strain>
        <tissue evidence="2">Seeds</tissue>
    </source>
</reference>
<sequence length="76" mass="8347">MCARCPTLNSRPESGPDLNDPPAGMFDRVMDSVHYLGFAVRFGAQARFLCRDGFGFNDSATARLANPVRHETADQT</sequence>
<evidence type="ECO:0000256" key="1">
    <source>
        <dbReference type="SAM" id="MobiDB-lite"/>
    </source>
</evidence>
<feature type="region of interest" description="Disordered" evidence="1">
    <location>
        <begin position="1"/>
        <end position="22"/>
    </location>
</feature>
<accession>A0AAV8PWQ8</accession>
<keyword evidence="3" id="KW-1185">Reference proteome</keyword>
<name>A0AAV8PWQ8_ENSVE</name>
<dbReference type="Proteomes" id="UP001222027">
    <property type="component" value="Unassembled WGS sequence"/>
</dbReference>
<dbReference type="AlphaFoldDB" id="A0AAV8PWQ8"/>
<comment type="caution">
    <text evidence="2">The sequence shown here is derived from an EMBL/GenBank/DDBJ whole genome shotgun (WGS) entry which is preliminary data.</text>
</comment>
<evidence type="ECO:0000313" key="2">
    <source>
        <dbReference type="EMBL" id="KAJ8459270.1"/>
    </source>
</evidence>
<organism evidence="2 3">
    <name type="scientific">Ensete ventricosum</name>
    <name type="common">Abyssinian banana</name>
    <name type="synonym">Musa ensete</name>
    <dbReference type="NCBI Taxonomy" id="4639"/>
    <lineage>
        <taxon>Eukaryota</taxon>
        <taxon>Viridiplantae</taxon>
        <taxon>Streptophyta</taxon>
        <taxon>Embryophyta</taxon>
        <taxon>Tracheophyta</taxon>
        <taxon>Spermatophyta</taxon>
        <taxon>Magnoliopsida</taxon>
        <taxon>Liliopsida</taxon>
        <taxon>Zingiberales</taxon>
        <taxon>Musaceae</taxon>
        <taxon>Ensete</taxon>
    </lineage>
</organism>
<protein>
    <submittedName>
        <fullName evidence="2">Uncharacterized protein</fullName>
    </submittedName>
</protein>
<dbReference type="EMBL" id="JAQQAF010000009">
    <property type="protein sequence ID" value="KAJ8459270.1"/>
    <property type="molecule type" value="Genomic_DNA"/>
</dbReference>